<evidence type="ECO:0000313" key="2">
    <source>
        <dbReference type="EMBL" id="QEK51924.1"/>
    </source>
</evidence>
<dbReference type="EMBL" id="CP043329">
    <property type="protein sequence ID" value="QEK51924.1"/>
    <property type="molecule type" value="Genomic_DNA"/>
</dbReference>
<keyword evidence="1" id="KW-1133">Transmembrane helix</keyword>
<keyword evidence="1" id="KW-0472">Membrane</keyword>
<dbReference type="RefSeq" id="WP_149074814.1">
    <property type="nucleotide sequence ID" value="NZ_CP043329.1"/>
</dbReference>
<feature type="transmembrane region" description="Helical" evidence="1">
    <location>
        <begin position="45"/>
        <end position="67"/>
    </location>
</feature>
<proteinExistence type="predicted"/>
<organism evidence="2 3">
    <name type="scientific">Pedobacter aquae</name>
    <dbReference type="NCBI Taxonomy" id="2605747"/>
    <lineage>
        <taxon>Bacteria</taxon>
        <taxon>Pseudomonadati</taxon>
        <taxon>Bacteroidota</taxon>
        <taxon>Sphingobacteriia</taxon>
        <taxon>Sphingobacteriales</taxon>
        <taxon>Sphingobacteriaceae</taxon>
        <taxon>Pedobacter</taxon>
    </lineage>
</organism>
<accession>A0A5C0VLS3</accession>
<name>A0A5C0VLS3_9SPHI</name>
<dbReference type="PANTHER" id="PTHR37947:SF1">
    <property type="entry name" value="BLL2462 PROTEIN"/>
    <property type="match status" value="1"/>
</dbReference>
<sequence length="692" mass="78674">MVQSLLFIVFTELSIWWILPCLGVGLLFGWFFYRKELKQKSNLYYFLFALRVILISLLCFLLLAPLIKTQRKRIEKPLIIIAQDNSASIKVGKPTGFDLKTYDKQLKLFKERLREDYEVEVLSFGKAVKLNDTLDYKEQQTNLSVLFDFINKQYEGRNLGAVILASDGILNAGYNPITELTKFKSPIFTIALGDTIPKKDLFINSTNYNKIAYLGNDYSVAVNLGAFDLKGNKATVNIKAEGLQTFNKTILIDEQDWRNALIFNLKAAKLGVQKITIEALPLEKEATLQNNKQTIFIDVLDGKKKVLLLAHAPHPDLAAIKQGLDANENYEVLVNVVNGNESNLDFDAFSLVILHNLPSAKAPIKTVFTKIKSKPKLFVIGLDVDFIQLNQVQDLLKATRGIATQDFLPKLNTGFFAFSLSATSTGLIAKFPPLSSQIGSFTFVAQHQNFLVKPDDKPLLSFVNQNNLTTGFLFGEGLWKWRLENYKLAENHDAFQEILNKVVQYLSVQEDRRKFRAYPAKNRFNDDEAIMLNAELYNDVFEPVKNAEIAVDIFSNTGKKYSYIFTAKGENYELNAGLLPAGDYNFIARTSATGKQEVVKGQFLVEQQVAEYQQIKANHQLLYQIAQTTGGDFLYPDDLESLNSRLKEKEQIKTIAFEDKSYDDLINLKWFFAVLMLFITLEWFLRKRNGII</sequence>
<gene>
    <name evidence="2" type="ORF">FYC62_09895</name>
</gene>
<protein>
    <submittedName>
        <fullName evidence="2">VWA domain-containing protein</fullName>
    </submittedName>
</protein>
<keyword evidence="1" id="KW-0812">Transmembrane</keyword>
<dbReference type="KEGG" id="pej:FYC62_09895"/>
<keyword evidence="3" id="KW-1185">Reference proteome</keyword>
<feature type="transmembrane region" description="Helical" evidence="1">
    <location>
        <begin position="668"/>
        <end position="685"/>
    </location>
</feature>
<evidence type="ECO:0000256" key="1">
    <source>
        <dbReference type="SAM" id="Phobius"/>
    </source>
</evidence>
<dbReference type="AlphaFoldDB" id="A0A5C0VLS3"/>
<dbReference type="Proteomes" id="UP000323653">
    <property type="component" value="Chromosome"/>
</dbReference>
<dbReference type="PANTHER" id="PTHR37947">
    <property type="entry name" value="BLL2462 PROTEIN"/>
    <property type="match status" value="1"/>
</dbReference>
<feature type="transmembrane region" description="Helical" evidence="1">
    <location>
        <begin position="15"/>
        <end position="33"/>
    </location>
</feature>
<evidence type="ECO:0000313" key="3">
    <source>
        <dbReference type="Proteomes" id="UP000323653"/>
    </source>
</evidence>
<reference evidence="2 3" key="1">
    <citation type="submission" date="2019-08" db="EMBL/GenBank/DDBJ databases">
        <title>Pedobacter sp. nov., isolated from Han river, South Korea.</title>
        <authorList>
            <person name="Lee D.-H."/>
            <person name="Kim Y.-S."/>
            <person name="Hwang E.-M."/>
            <person name="Le Tran T.C."/>
            <person name="Cha C.-J."/>
        </authorList>
    </citation>
    <scope>NUCLEOTIDE SEQUENCE [LARGE SCALE GENOMIC DNA]</scope>
    <source>
        <strain evidence="2 3">CJ43</strain>
    </source>
</reference>